<feature type="chain" id="PRO_5042119210" evidence="2">
    <location>
        <begin position="20"/>
        <end position="390"/>
    </location>
</feature>
<keyword evidence="2" id="KW-0732">Signal</keyword>
<evidence type="ECO:0000313" key="3">
    <source>
        <dbReference type="EMBL" id="KAK4325286.1"/>
    </source>
</evidence>
<evidence type="ECO:0000256" key="2">
    <source>
        <dbReference type="SAM" id="SignalP"/>
    </source>
</evidence>
<evidence type="ECO:0000256" key="1">
    <source>
        <dbReference type="SAM" id="MobiDB-lite"/>
    </source>
</evidence>
<dbReference type="AlphaFoldDB" id="A0AAE1QF98"/>
<organism evidence="3 4">
    <name type="scientific">Petrolisthes manimaculis</name>
    <dbReference type="NCBI Taxonomy" id="1843537"/>
    <lineage>
        <taxon>Eukaryota</taxon>
        <taxon>Metazoa</taxon>
        <taxon>Ecdysozoa</taxon>
        <taxon>Arthropoda</taxon>
        <taxon>Crustacea</taxon>
        <taxon>Multicrustacea</taxon>
        <taxon>Malacostraca</taxon>
        <taxon>Eumalacostraca</taxon>
        <taxon>Eucarida</taxon>
        <taxon>Decapoda</taxon>
        <taxon>Pleocyemata</taxon>
        <taxon>Anomura</taxon>
        <taxon>Galatheoidea</taxon>
        <taxon>Porcellanidae</taxon>
        <taxon>Petrolisthes</taxon>
    </lineage>
</organism>
<feature type="compositionally biased region" description="Pro residues" evidence="1">
    <location>
        <begin position="356"/>
        <end position="366"/>
    </location>
</feature>
<feature type="signal peptide" evidence="2">
    <location>
        <begin position="1"/>
        <end position="19"/>
    </location>
</feature>
<reference evidence="3" key="1">
    <citation type="submission" date="2023-11" db="EMBL/GenBank/DDBJ databases">
        <title>Genome assemblies of two species of porcelain crab, Petrolisthes cinctipes and Petrolisthes manimaculis (Anomura: Porcellanidae).</title>
        <authorList>
            <person name="Angst P."/>
        </authorList>
    </citation>
    <scope>NUCLEOTIDE SEQUENCE</scope>
    <source>
        <strain evidence="3">PB745_02</strain>
        <tissue evidence="3">Gill</tissue>
    </source>
</reference>
<protein>
    <submittedName>
        <fullName evidence="3">Uncharacterized protein</fullName>
    </submittedName>
</protein>
<dbReference type="Proteomes" id="UP001292094">
    <property type="component" value="Unassembled WGS sequence"/>
</dbReference>
<sequence>MRLAVGLWVVVAVVTGGWGGPVPIPSSEENLVEVHEEGLLVLVPTLPAEDADDDGKNGHDLKREVEYELISIPKDVLRREIRQIAQLYQGSRNSDEDTDNIIFTSTGSGSSGSTGGGYGQVSGLVDGVGHTLSSVGQGAKRVLGSVIPAAAAGGASAARWIVNNKADGIRTVTQVAGEGLRFAGQLSASVLRVLLQVPAIKARVLAEVIRASQPLSYAISDVLSENSDDLGDFFDAKNDIVRDALEIFIRLVQDTLALKGRIIARLGSSGLDIGATAFNAGVKIGGAFVESAGGVATAIGGGVGDLIRVGTSANFPPPPALPAFNLFNLIPSFDLTRLFAPSYPSTSSEESTLAPLPLPVGPPVTPKPVSSGYSFESPTQPPTLYGLPGR</sequence>
<comment type="caution">
    <text evidence="3">The sequence shown here is derived from an EMBL/GenBank/DDBJ whole genome shotgun (WGS) entry which is preliminary data.</text>
</comment>
<dbReference type="EMBL" id="JAWZYT010000290">
    <property type="protein sequence ID" value="KAK4325286.1"/>
    <property type="molecule type" value="Genomic_DNA"/>
</dbReference>
<proteinExistence type="predicted"/>
<name>A0AAE1QF98_9EUCA</name>
<accession>A0AAE1QF98</accession>
<feature type="region of interest" description="Disordered" evidence="1">
    <location>
        <begin position="347"/>
        <end position="390"/>
    </location>
</feature>
<evidence type="ECO:0000313" key="4">
    <source>
        <dbReference type="Proteomes" id="UP001292094"/>
    </source>
</evidence>
<gene>
    <name evidence="3" type="ORF">Pmani_004147</name>
</gene>
<keyword evidence="4" id="KW-1185">Reference proteome</keyword>